<dbReference type="SMART" id="SM00248">
    <property type="entry name" value="ANK"/>
    <property type="match status" value="8"/>
</dbReference>
<evidence type="ECO:0000256" key="2">
    <source>
        <dbReference type="ARBA" id="ARBA00023043"/>
    </source>
</evidence>
<dbReference type="PROSITE" id="PS50297">
    <property type="entry name" value="ANK_REP_REGION"/>
    <property type="match status" value="6"/>
</dbReference>
<evidence type="ECO:0000313" key="4">
    <source>
        <dbReference type="EMBL" id="JAG09285.1"/>
    </source>
</evidence>
<evidence type="ECO:0000256" key="3">
    <source>
        <dbReference type="PROSITE-ProRule" id="PRU00023"/>
    </source>
</evidence>
<sequence length="353" mass="38087">PLDKPKFSRSSLTLASVAPSVCTSTPRFDRRRGPDSRQVALLDDELTSSTAPTMSMKKETPSDVKLHLAAVNGDLRCIRRLLDSGKVHVDCSDKDGTTPLILSAANGHVECVLELLDQGADPCARRHTGTTALFFAAQSGYTEIASILLRHGTPVDIPSVDGGTPLFVACQYAHLDMIQLLIKHGSRVNGQMKDGATPLFIAAQNGHCSVVSLLLAHGARVSTPRLDSATPLWIASQMNHSDVCKMLLLAGHPVDALRKNGATPLFKAAHKGYIDVVHELLKYKPNLDLLPNGESALHAACLFGHLPVVKMLMRAGADPKLVNADGFSPIQLAKKANHGQVVHYLNQWQTYVR</sequence>
<dbReference type="EMBL" id="GBHO01034319">
    <property type="protein sequence ID" value="JAG09285.1"/>
    <property type="molecule type" value="Transcribed_RNA"/>
</dbReference>
<dbReference type="Gene3D" id="1.25.40.20">
    <property type="entry name" value="Ankyrin repeat-containing domain"/>
    <property type="match status" value="2"/>
</dbReference>
<feature type="non-terminal residue" evidence="4">
    <location>
        <position position="1"/>
    </location>
</feature>
<dbReference type="Pfam" id="PF12796">
    <property type="entry name" value="Ank_2"/>
    <property type="match status" value="3"/>
</dbReference>
<reference evidence="4" key="1">
    <citation type="journal article" date="2014" name="PLoS ONE">
        <title>Transcriptome-Based Identification of ABC Transporters in the Western Tarnished Plant Bug Lygus hesperus.</title>
        <authorList>
            <person name="Hull J.J."/>
            <person name="Chaney K."/>
            <person name="Geib S.M."/>
            <person name="Fabrick J.A."/>
            <person name="Brent C.S."/>
            <person name="Walsh D."/>
            <person name="Lavine L.C."/>
        </authorList>
    </citation>
    <scope>NUCLEOTIDE SEQUENCE</scope>
</reference>
<gene>
    <name evidence="4" type="primary">ANKRD29_1</name>
    <name evidence="6" type="synonym">ANKRD29</name>
    <name evidence="5" type="synonym">ANKRD29_0</name>
    <name evidence="4" type="ORF">CM83_31284</name>
    <name evidence="5" type="ORF">CM83_31286</name>
    <name evidence="6" type="ORF">g.54430</name>
</gene>
<reference evidence="6" key="3">
    <citation type="journal article" date="2016" name="Gigascience">
        <title>De novo construction of an expanded transcriptome assembly for the western tarnished plant bug, Lygus hesperus.</title>
        <authorList>
            <person name="Tassone E.E."/>
            <person name="Geib S.M."/>
            <person name="Hall B."/>
            <person name="Fabrick J.A."/>
            <person name="Brent C.S."/>
            <person name="Hull J.J."/>
        </authorList>
    </citation>
    <scope>NUCLEOTIDE SEQUENCE</scope>
</reference>
<reference evidence="4" key="2">
    <citation type="submission" date="2014-07" db="EMBL/GenBank/DDBJ databases">
        <authorList>
            <person name="Hull J."/>
        </authorList>
    </citation>
    <scope>NUCLEOTIDE SEQUENCE</scope>
</reference>
<dbReference type="SUPFAM" id="SSF48403">
    <property type="entry name" value="Ankyrin repeat"/>
    <property type="match status" value="1"/>
</dbReference>
<dbReference type="PRINTS" id="PR01415">
    <property type="entry name" value="ANKYRIN"/>
</dbReference>
<dbReference type="InterPro" id="IPR002110">
    <property type="entry name" value="Ankyrin_rpt"/>
</dbReference>
<dbReference type="PANTHER" id="PTHR24173:SF89">
    <property type="entry name" value="ANKYRIN REPEAT DOMAIN 29"/>
    <property type="match status" value="1"/>
</dbReference>
<feature type="repeat" description="ANK" evidence="3">
    <location>
        <begin position="95"/>
        <end position="127"/>
    </location>
</feature>
<feature type="repeat" description="ANK" evidence="3">
    <location>
        <begin position="260"/>
        <end position="292"/>
    </location>
</feature>
<evidence type="ECO:0000313" key="6">
    <source>
        <dbReference type="EMBL" id="JAQ03699.1"/>
    </source>
</evidence>
<feature type="repeat" description="ANK" evidence="3">
    <location>
        <begin position="292"/>
        <end position="324"/>
    </location>
</feature>
<accession>A0A0A9WWQ1</accession>
<protein>
    <submittedName>
        <fullName evidence="4">Ankyrin repeat domain-containing protein 29</fullName>
    </submittedName>
</protein>
<dbReference type="EMBL" id="GBHO01034318">
    <property type="protein sequence ID" value="JAG09286.1"/>
    <property type="molecule type" value="Transcribed_RNA"/>
</dbReference>
<feature type="repeat" description="ANK" evidence="3">
    <location>
        <begin position="128"/>
        <end position="160"/>
    </location>
</feature>
<feature type="repeat" description="ANK" evidence="3">
    <location>
        <begin position="194"/>
        <end position="226"/>
    </location>
</feature>
<name>A0A0A9WWQ1_LYGHE</name>
<dbReference type="PROSITE" id="PS50088">
    <property type="entry name" value="ANK_REPEAT"/>
    <property type="match status" value="6"/>
</dbReference>
<keyword evidence="1" id="KW-0677">Repeat</keyword>
<dbReference type="EMBL" id="GDHC01014930">
    <property type="protein sequence ID" value="JAQ03699.1"/>
    <property type="molecule type" value="Transcribed_RNA"/>
</dbReference>
<dbReference type="AlphaFoldDB" id="A0A0A9WWQ1"/>
<dbReference type="InterPro" id="IPR036770">
    <property type="entry name" value="Ankyrin_rpt-contain_sf"/>
</dbReference>
<organism evidence="4">
    <name type="scientific">Lygus hesperus</name>
    <name type="common">Western plant bug</name>
    <dbReference type="NCBI Taxonomy" id="30085"/>
    <lineage>
        <taxon>Eukaryota</taxon>
        <taxon>Metazoa</taxon>
        <taxon>Ecdysozoa</taxon>
        <taxon>Arthropoda</taxon>
        <taxon>Hexapoda</taxon>
        <taxon>Insecta</taxon>
        <taxon>Pterygota</taxon>
        <taxon>Neoptera</taxon>
        <taxon>Paraneoptera</taxon>
        <taxon>Hemiptera</taxon>
        <taxon>Heteroptera</taxon>
        <taxon>Panheteroptera</taxon>
        <taxon>Cimicomorpha</taxon>
        <taxon>Miridae</taxon>
        <taxon>Mirini</taxon>
        <taxon>Lygus</taxon>
    </lineage>
</organism>
<evidence type="ECO:0000313" key="5">
    <source>
        <dbReference type="EMBL" id="JAG09286.1"/>
    </source>
</evidence>
<dbReference type="PANTHER" id="PTHR24173">
    <property type="entry name" value="ANKYRIN REPEAT CONTAINING"/>
    <property type="match status" value="1"/>
</dbReference>
<feature type="repeat" description="ANK" evidence="3">
    <location>
        <begin position="161"/>
        <end position="193"/>
    </location>
</feature>
<keyword evidence="2 3" id="KW-0040">ANK repeat</keyword>
<evidence type="ECO:0000256" key="1">
    <source>
        <dbReference type="ARBA" id="ARBA00022737"/>
    </source>
</evidence>
<proteinExistence type="predicted"/>